<accession>H5TL74</accession>
<dbReference type="EMBL" id="BAFB01000098">
    <property type="protein sequence ID" value="GAB34232.1"/>
    <property type="molecule type" value="Genomic_DNA"/>
</dbReference>
<evidence type="ECO:0000313" key="3">
    <source>
        <dbReference type="Proteomes" id="UP000005038"/>
    </source>
</evidence>
<evidence type="ECO:0000313" key="2">
    <source>
        <dbReference type="EMBL" id="GAB34232.1"/>
    </source>
</evidence>
<feature type="transmembrane region" description="Helical" evidence="1">
    <location>
        <begin position="102"/>
        <end position="121"/>
    </location>
</feature>
<sequence length="165" mass="18040">MMRVARVVGHAAWWVFVVAVLLAGGVTWWSSYSMVDASFWGSTGWTAYTPLRTTDEIGAGVRWSAGTEHWWQDVGVYALIAFVVVIVAAVIDAVAGRRIAPGLVTVLVPFISLGFFVLATPGTFDGFTFRAVLMMLIVLVGVAIREVWMRVFLPRFVDRSIAADG</sequence>
<keyword evidence="1" id="KW-1133">Transmembrane helix</keyword>
<dbReference type="AlphaFoldDB" id="H5TL74"/>
<protein>
    <submittedName>
        <fullName evidence="2">Uncharacterized protein</fullName>
    </submittedName>
</protein>
<dbReference type="Proteomes" id="UP000005038">
    <property type="component" value="Unassembled WGS sequence"/>
</dbReference>
<comment type="caution">
    <text evidence="2">The sequence shown here is derived from an EMBL/GenBank/DDBJ whole genome shotgun (WGS) entry which is preliminary data.</text>
</comment>
<feature type="transmembrane region" description="Helical" evidence="1">
    <location>
        <begin position="127"/>
        <end position="148"/>
    </location>
</feature>
<keyword evidence="3" id="KW-1185">Reference proteome</keyword>
<proteinExistence type="predicted"/>
<gene>
    <name evidence="2" type="ORF">GOOTI_098_00340</name>
</gene>
<evidence type="ECO:0000256" key="1">
    <source>
        <dbReference type="SAM" id="Phobius"/>
    </source>
</evidence>
<organism evidence="2 3">
    <name type="scientific">Gordonia otitidis (strain DSM 44809 / CCUG 52243 / JCM 12355 / NBRC 100426 / IFM 10032)</name>
    <dbReference type="NCBI Taxonomy" id="1108044"/>
    <lineage>
        <taxon>Bacteria</taxon>
        <taxon>Bacillati</taxon>
        <taxon>Actinomycetota</taxon>
        <taxon>Actinomycetes</taxon>
        <taxon>Mycobacteriales</taxon>
        <taxon>Gordoniaceae</taxon>
        <taxon>Gordonia</taxon>
    </lineage>
</organism>
<feature type="transmembrane region" description="Helical" evidence="1">
    <location>
        <begin position="74"/>
        <end position="95"/>
    </location>
</feature>
<keyword evidence="1" id="KW-0472">Membrane</keyword>
<reference evidence="2" key="1">
    <citation type="submission" date="2012-02" db="EMBL/GenBank/DDBJ databases">
        <title>Whole genome shotgun sequence of Gordonia otitidis NBRC 100426.</title>
        <authorList>
            <person name="Yoshida I."/>
            <person name="Hosoyama A."/>
            <person name="Tsuchikane K."/>
            <person name="Katsumata H."/>
            <person name="Yamazaki S."/>
            <person name="Fujita N."/>
        </authorList>
    </citation>
    <scope>NUCLEOTIDE SEQUENCE [LARGE SCALE GENOMIC DNA]</scope>
    <source>
        <strain evidence="2">NBRC 100426</strain>
    </source>
</reference>
<feature type="transmembrane region" description="Helical" evidence="1">
    <location>
        <begin position="12"/>
        <end position="30"/>
    </location>
</feature>
<name>H5TL74_GORO1</name>
<keyword evidence="1" id="KW-0812">Transmembrane</keyword>